<keyword evidence="5 7" id="KW-0456">Lyase</keyword>
<gene>
    <name evidence="7" type="primary">mltG</name>
    <name evidence="8" type="ORF">BN1012_Phect2662</name>
</gene>
<dbReference type="Pfam" id="PF02618">
    <property type="entry name" value="YceG"/>
    <property type="match status" value="1"/>
</dbReference>
<dbReference type="PATRIC" id="fig|1458461.3.peg.2667"/>
<comment type="function">
    <text evidence="7">Functions as a peptidoglycan terminase that cleaves nascent peptidoglycan strands endolytically to terminate their elongation.</text>
</comment>
<keyword evidence="1 7" id="KW-1003">Cell membrane</keyword>
<evidence type="ECO:0000256" key="1">
    <source>
        <dbReference type="ARBA" id="ARBA00022475"/>
    </source>
</evidence>
<dbReference type="OrthoDB" id="9814591at2"/>
<dbReference type="Gene3D" id="3.30.1490.480">
    <property type="entry name" value="Endolytic murein transglycosylase"/>
    <property type="match status" value="1"/>
</dbReference>
<keyword evidence="9" id="KW-1185">Reference proteome</keyword>
<dbReference type="PANTHER" id="PTHR30518">
    <property type="entry name" value="ENDOLYTIC MUREIN TRANSGLYCOSYLASE"/>
    <property type="match status" value="1"/>
</dbReference>
<comment type="catalytic activity">
    <reaction evidence="7">
        <text>a peptidoglycan chain = a peptidoglycan chain with N-acetyl-1,6-anhydromuramyl-[peptide] at the reducing end + a peptidoglycan chain with N-acetylglucosamine at the non-reducing end.</text>
        <dbReference type="EC" id="4.2.2.29"/>
    </reaction>
</comment>
<comment type="similarity">
    <text evidence="7">Belongs to the transglycosylase MltG family.</text>
</comment>
<organism evidence="8 9">
    <name type="scientific">Candidatus Phaeomarinibacter ectocarpi</name>
    <dbReference type="NCBI Taxonomy" id="1458461"/>
    <lineage>
        <taxon>Bacteria</taxon>
        <taxon>Pseudomonadati</taxon>
        <taxon>Pseudomonadota</taxon>
        <taxon>Alphaproteobacteria</taxon>
        <taxon>Hyphomicrobiales</taxon>
        <taxon>Parvibaculaceae</taxon>
        <taxon>Candidatus Phaeomarinibacter</taxon>
    </lineage>
</organism>
<keyword evidence="2 7" id="KW-0812">Transmembrane</keyword>
<evidence type="ECO:0000256" key="3">
    <source>
        <dbReference type="ARBA" id="ARBA00022989"/>
    </source>
</evidence>
<dbReference type="AlphaFoldDB" id="X5MN07"/>
<dbReference type="GO" id="GO:0005886">
    <property type="term" value="C:plasma membrane"/>
    <property type="evidence" value="ECO:0007669"/>
    <property type="project" value="UniProtKB-SubCell"/>
</dbReference>
<dbReference type="RefSeq" id="WP_043948814.1">
    <property type="nucleotide sequence ID" value="NZ_HG966617.1"/>
</dbReference>
<dbReference type="NCBIfam" id="TIGR00247">
    <property type="entry name" value="endolytic transglycosylase MltG"/>
    <property type="match status" value="1"/>
</dbReference>
<evidence type="ECO:0000313" key="8">
    <source>
        <dbReference type="EMBL" id="CDO60875.1"/>
    </source>
</evidence>
<evidence type="ECO:0000256" key="7">
    <source>
        <dbReference type="HAMAP-Rule" id="MF_02065"/>
    </source>
</evidence>
<name>X5MN07_9HYPH</name>
<dbReference type="STRING" id="1458461.BN1012_Phect2662"/>
<dbReference type="GO" id="GO:0009252">
    <property type="term" value="P:peptidoglycan biosynthetic process"/>
    <property type="evidence" value="ECO:0007669"/>
    <property type="project" value="UniProtKB-UniRule"/>
</dbReference>
<keyword evidence="6 7" id="KW-0961">Cell wall biogenesis/degradation</keyword>
<evidence type="ECO:0000256" key="6">
    <source>
        <dbReference type="ARBA" id="ARBA00023316"/>
    </source>
</evidence>
<keyword evidence="7" id="KW-0997">Cell inner membrane</keyword>
<dbReference type="PANTHER" id="PTHR30518:SF2">
    <property type="entry name" value="ENDOLYTIC MUREIN TRANSGLYCOSYLASE"/>
    <property type="match status" value="1"/>
</dbReference>
<dbReference type="GO" id="GO:0008932">
    <property type="term" value="F:lytic endotransglycosylase activity"/>
    <property type="evidence" value="ECO:0007669"/>
    <property type="project" value="UniProtKB-UniRule"/>
</dbReference>
<dbReference type="EC" id="4.2.2.29" evidence="7"/>
<dbReference type="GO" id="GO:0071555">
    <property type="term" value="P:cell wall organization"/>
    <property type="evidence" value="ECO:0007669"/>
    <property type="project" value="UniProtKB-KW"/>
</dbReference>
<evidence type="ECO:0000256" key="2">
    <source>
        <dbReference type="ARBA" id="ARBA00022692"/>
    </source>
</evidence>
<protein>
    <recommendedName>
        <fullName evidence="7">Endolytic murein transglycosylase</fullName>
        <ecNumber evidence="7">4.2.2.29</ecNumber>
    </recommendedName>
    <alternativeName>
        <fullName evidence="7">Peptidoglycan lytic transglycosylase</fullName>
    </alternativeName>
    <alternativeName>
        <fullName evidence="7">Peptidoglycan polymerization terminase</fullName>
    </alternativeName>
</protein>
<evidence type="ECO:0000313" key="9">
    <source>
        <dbReference type="Proteomes" id="UP000032160"/>
    </source>
</evidence>
<dbReference type="HAMAP" id="MF_02065">
    <property type="entry name" value="MltG"/>
    <property type="match status" value="1"/>
</dbReference>
<comment type="subcellular location">
    <subcellularLocation>
        <location evidence="7">Cell inner membrane</location>
        <topology evidence="7">Single-pass membrane protein</topology>
    </subcellularLocation>
</comment>
<keyword evidence="4 7" id="KW-0472">Membrane</keyword>
<dbReference type="EMBL" id="HG966617">
    <property type="protein sequence ID" value="CDO60875.1"/>
    <property type="molecule type" value="Genomic_DNA"/>
</dbReference>
<feature type="transmembrane region" description="Helical" evidence="7">
    <location>
        <begin position="21"/>
        <end position="44"/>
    </location>
</feature>
<dbReference type="Proteomes" id="UP000032160">
    <property type="component" value="Chromosome I"/>
</dbReference>
<dbReference type="HOGENOM" id="CLU_025574_0_0_5"/>
<evidence type="ECO:0000256" key="5">
    <source>
        <dbReference type="ARBA" id="ARBA00023239"/>
    </source>
</evidence>
<reference evidence="8 9" key="1">
    <citation type="journal article" date="2014" name="Front. Genet.">
        <title>Genome and metabolic network of "Candidatus Phaeomarinobacter ectocarpi" Ec32, a new candidate genus of Alphaproteobacteria frequently associated with brown algae.</title>
        <authorList>
            <person name="Dittami S.M."/>
            <person name="Barbeyron T."/>
            <person name="Boyen C."/>
            <person name="Cambefort J."/>
            <person name="Collet G."/>
            <person name="Delage L."/>
            <person name="Gobet A."/>
            <person name="Groisillier A."/>
            <person name="Leblanc C."/>
            <person name="Michel G."/>
            <person name="Scornet D."/>
            <person name="Siegel A."/>
            <person name="Tapia J.E."/>
            <person name="Tonon T."/>
        </authorList>
    </citation>
    <scope>NUCLEOTIDE SEQUENCE [LARGE SCALE GENOMIC DNA]</scope>
    <source>
        <strain evidence="8 9">Ec32</strain>
    </source>
</reference>
<dbReference type="CDD" id="cd08010">
    <property type="entry name" value="MltG_like"/>
    <property type="match status" value="1"/>
</dbReference>
<accession>X5MN07</accession>
<sequence>MTETSTPPIKPEKPKRRFLRAIAFFTISFLVALLIVGAPMWIAWRGFVGPSDIPARTTVLIEEGSGLGRIANQLEREGLVADALMFRVGVEVHRKASSLKAGEYEIPRHASMREIMRILVEGKPILHSITVFEGMTSWEVVEHLKLQPVLTGSVPIVPAEGSLLPETYLVTRGTSRQDVIDRMRKAQRKVINDLWDDRQEGLPFNTIEEALVLASIVEKETGKGDERDKAASVFINRLRKGMRLQSDPTIIYGITNGEGPLGRRIRRSEINAVTPYNTYQIDGLPPTPIANPGEAAIAAVLNPAETEYLFFVADGTGGHAFAKTNRQHEQNVRVWRRIQRERGLR</sequence>
<dbReference type="InterPro" id="IPR003770">
    <property type="entry name" value="MLTG-like"/>
</dbReference>
<keyword evidence="3 7" id="KW-1133">Transmembrane helix</keyword>
<proteinExistence type="inferred from homology"/>
<dbReference type="KEGG" id="pect:BN1012_Phect2662"/>
<feature type="site" description="Important for catalytic activity" evidence="7">
    <location>
        <position position="220"/>
    </location>
</feature>
<dbReference type="Gene3D" id="3.30.160.60">
    <property type="entry name" value="Classic Zinc Finger"/>
    <property type="match status" value="1"/>
</dbReference>
<evidence type="ECO:0000256" key="4">
    <source>
        <dbReference type="ARBA" id="ARBA00023136"/>
    </source>
</evidence>